<dbReference type="Gene3D" id="3.40.630.30">
    <property type="match status" value="1"/>
</dbReference>
<name>A0A4R4RCG6_9ACTN</name>
<feature type="domain" description="HTH marR-type" evidence="2">
    <location>
        <begin position="1"/>
        <end position="147"/>
    </location>
</feature>
<dbReference type="EMBL" id="SMKL01000085">
    <property type="protein sequence ID" value="TDC46951.1"/>
    <property type="molecule type" value="Genomic_DNA"/>
</dbReference>
<dbReference type="Gene3D" id="1.10.10.10">
    <property type="entry name" value="Winged helix-like DNA-binding domain superfamily/Winged helix DNA-binding domain"/>
    <property type="match status" value="1"/>
</dbReference>
<dbReference type="SUPFAM" id="SSF46785">
    <property type="entry name" value="Winged helix' DNA-binding domain"/>
    <property type="match status" value="1"/>
</dbReference>
<dbReference type="PANTHER" id="PTHR13947">
    <property type="entry name" value="GNAT FAMILY N-ACETYLTRANSFERASE"/>
    <property type="match status" value="1"/>
</dbReference>
<keyword evidence="5" id="KW-1185">Reference proteome</keyword>
<dbReference type="PROSITE" id="PS50995">
    <property type="entry name" value="HTH_MARR_2"/>
    <property type="match status" value="1"/>
</dbReference>
<evidence type="ECO:0000259" key="2">
    <source>
        <dbReference type="PROSITE" id="PS50995"/>
    </source>
</evidence>
<accession>A0A4R4RCG6</accession>
<evidence type="ECO:0000259" key="3">
    <source>
        <dbReference type="PROSITE" id="PS51186"/>
    </source>
</evidence>
<dbReference type="Pfam" id="PF00583">
    <property type="entry name" value="Acetyltransf_1"/>
    <property type="match status" value="1"/>
</dbReference>
<gene>
    <name evidence="4" type="ORF">E1212_25670</name>
</gene>
<evidence type="ECO:0000313" key="4">
    <source>
        <dbReference type="EMBL" id="TDC46951.1"/>
    </source>
</evidence>
<sequence length="309" mass="34686">MGTVERDQVTAVRQFNRFYTTVMGFLDQGLLRSPFSLTEARILFELAQREVTEVGVLRDTLGVDAGQLSRTLVRFESAGLIERSRSEADGRKLLVAPTVAGREAFADLDARSDQQAEELLAGLTDGDRRRLVADLDSVRRLLGRREAAAPRAYVIRGLRPGDLGWVVQRNAVLYAREYGWDQTYEALVARIVADYAEHHDPRRENAWIAELDGRPVGAVFCVRKDDTTAQLRLLLVEPETRGAGLGTRLVAECIAFARSAGYSSMMLWTNDVLAAARRIYQKAGFELVEEKEHHSFGHDLVGQIWRRDL</sequence>
<dbReference type="InterPro" id="IPR050769">
    <property type="entry name" value="NAT_camello-type"/>
</dbReference>
<comment type="caution">
    <text evidence="4">The sequence shown here is derived from an EMBL/GenBank/DDBJ whole genome shotgun (WGS) entry which is preliminary data.</text>
</comment>
<protein>
    <submittedName>
        <fullName evidence="4">MarR family transcriptional regulator</fullName>
    </submittedName>
</protein>
<dbReference type="GO" id="GO:0003700">
    <property type="term" value="F:DNA-binding transcription factor activity"/>
    <property type="evidence" value="ECO:0007669"/>
    <property type="project" value="InterPro"/>
</dbReference>
<dbReference type="CDD" id="cd04301">
    <property type="entry name" value="NAT_SF"/>
    <property type="match status" value="1"/>
</dbReference>
<dbReference type="InterPro" id="IPR000182">
    <property type="entry name" value="GNAT_dom"/>
</dbReference>
<dbReference type="GO" id="GO:0008080">
    <property type="term" value="F:N-acetyltransferase activity"/>
    <property type="evidence" value="ECO:0007669"/>
    <property type="project" value="InterPro"/>
</dbReference>
<feature type="domain" description="N-acetyltransferase" evidence="3">
    <location>
        <begin position="153"/>
        <end position="309"/>
    </location>
</feature>
<dbReference type="OrthoDB" id="273614at2"/>
<proteinExistence type="predicted"/>
<dbReference type="InterPro" id="IPR000835">
    <property type="entry name" value="HTH_MarR-typ"/>
</dbReference>
<dbReference type="RefSeq" id="WP_131987778.1">
    <property type="nucleotide sequence ID" value="NZ_SMKL01000085.1"/>
</dbReference>
<dbReference type="PROSITE" id="PS51186">
    <property type="entry name" value="GNAT"/>
    <property type="match status" value="1"/>
</dbReference>
<dbReference type="InterPro" id="IPR036390">
    <property type="entry name" value="WH_DNA-bd_sf"/>
</dbReference>
<keyword evidence="1" id="KW-0808">Transferase</keyword>
<evidence type="ECO:0000313" key="5">
    <source>
        <dbReference type="Proteomes" id="UP000295621"/>
    </source>
</evidence>
<dbReference type="InterPro" id="IPR036388">
    <property type="entry name" value="WH-like_DNA-bd_sf"/>
</dbReference>
<dbReference type="SMART" id="SM00347">
    <property type="entry name" value="HTH_MARR"/>
    <property type="match status" value="1"/>
</dbReference>
<dbReference type="InterPro" id="IPR016181">
    <property type="entry name" value="Acyl_CoA_acyltransferase"/>
</dbReference>
<evidence type="ECO:0000256" key="1">
    <source>
        <dbReference type="ARBA" id="ARBA00022679"/>
    </source>
</evidence>
<dbReference type="PANTHER" id="PTHR13947:SF37">
    <property type="entry name" value="LD18367P"/>
    <property type="match status" value="1"/>
</dbReference>
<dbReference type="SUPFAM" id="SSF55729">
    <property type="entry name" value="Acyl-CoA N-acyltransferases (Nat)"/>
    <property type="match status" value="1"/>
</dbReference>
<organism evidence="4 5">
    <name type="scientific">Jiangella ureilytica</name>
    <dbReference type="NCBI Taxonomy" id="2530374"/>
    <lineage>
        <taxon>Bacteria</taxon>
        <taxon>Bacillati</taxon>
        <taxon>Actinomycetota</taxon>
        <taxon>Actinomycetes</taxon>
        <taxon>Jiangellales</taxon>
        <taxon>Jiangellaceae</taxon>
        <taxon>Jiangella</taxon>
    </lineage>
</organism>
<dbReference type="Pfam" id="PF12802">
    <property type="entry name" value="MarR_2"/>
    <property type="match status" value="1"/>
</dbReference>
<dbReference type="AlphaFoldDB" id="A0A4R4RCG6"/>
<dbReference type="Proteomes" id="UP000295621">
    <property type="component" value="Unassembled WGS sequence"/>
</dbReference>
<reference evidence="4 5" key="1">
    <citation type="submission" date="2019-02" db="EMBL/GenBank/DDBJ databases">
        <title>Draft genome sequences of novel Actinobacteria.</title>
        <authorList>
            <person name="Sahin N."/>
            <person name="Ay H."/>
            <person name="Saygin H."/>
        </authorList>
    </citation>
    <scope>NUCLEOTIDE SEQUENCE [LARGE SCALE GENOMIC DNA]</scope>
    <source>
        <strain evidence="4 5">KC603</strain>
    </source>
</reference>